<proteinExistence type="predicted"/>
<gene>
    <name evidence="1" type="ORF">PHL112N00_43</name>
</gene>
<evidence type="ECO:0000313" key="1">
    <source>
        <dbReference type="EMBL" id="AGI12944.1"/>
    </source>
</evidence>
<dbReference type="GeneID" id="16835274"/>
<protein>
    <submittedName>
        <fullName evidence="1">Uncharacterized protein</fullName>
    </submittedName>
</protein>
<name>T1R6A8_9CAUD</name>
<organism evidence="1 2">
    <name type="scientific">Propionibacterium phage PHL112N00</name>
    <dbReference type="NCBI Taxonomy" id="1235654"/>
    <lineage>
        <taxon>Viruses</taxon>
        <taxon>Duplodnaviria</taxon>
        <taxon>Heunggongvirae</taxon>
        <taxon>Uroviricota</taxon>
        <taxon>Caudoviricetes</taxon>
        <taxon>Pahexavirus</taxon>
        <taxon>Pahexavirus PHL112N00</taxon>
    </lineage>
</organism>
<sequence length="36" mass="4180">MPTSTFRMICNTCYHPDIPPRHPRRALESISRANPI</sequence>
<dbReference type="EMBL" id="JX570714">
    <property type="protein sequence ID" value="AGI12944.1"/>
    <property type="molecule type" value="Genomic_DNA"/>
</dbReference>
<accession>T1R6A8</accession>
<dbReference type="KEGG" id="vg:16835274"/>
<evidence type="ECO:0000313" key="2">
    <source>
        <dbReference type="Proteomes" id="UP000016441"/>
    </source>
</evidence>
<dbReference type="RefSeq" id="YP_008531587.1">
    <property type="nucleotide sequence ID" value="NC_022334.1"/>
</dbReference>
<reference evidence="1 2" key="1">
    <citation type="submission" date="2012-08" db="EMBL/GenBank/DDBJ databases">
        <authorList>
            <person name="Li H."/>
            <person name="Liu J."/>
            <person name="Tomida S."/>
        </authorList>
    </citation>
    <scope>NUCLEOTIDE SEQUENCE [LARGE SCALE GENOMIC DNA]</scope>
</reference>
<dbReference type="Proteomes" id="UP000016441">
    <property type="component" value="Segment"/>
</dbReference>
<keyword evidence="2" id="KW-1185">Reference proteome</keyword>